<dbReference type="InterPro" id="IPR036938">
    <property type="entry name" value="PAP2/HPO_sf"/>
</dbReference>
<gene>
    <name evidence="3" type="ORF">GTW23_22180</name>
</gene>
<feature type="transmembrane region" description="Helical" evidence="1">
    <location>
        <begin position="151"/>
        <end position="169"/>
    </location>
</feature>
<accession>A0ABT1CY97</accession>
<feature type="transmembrane region" description="Helical" evidence="1">
    <location>
        <begin position="58"/>
        <end position="80"/>
    </location>
</feature>
<proteinExistence type="predicted"/>
<name>A0ABT1CY97_9HYPH</name>
<dbReference type="Proteomes" id="UP001320715">
    <property type="component" value="Unassembled WGS sequence"/>
</dbReference>
<sequence length="183" mass="20240">MHHYDIMLTRAINHLAGTSSLLDMFLVDLTKAGVPIMVLAVALQWWRKDDRPGVRHTLISSGMAFLLGLAINQAILIFIHRIRPYDAGLTHLLIAPNPDFSFPSDHATASMAIAVTFLLRGSRRWGGAFLMVACIICFSRVYVGTHYLTDVLGGAVTASLAAFLVTGLYRKGTRLDRRLTEIF</sequence>
<dbReference type="Gene3D" id="1.20.144.10">
    <property type="entry name" value="Phosphatidic acid phosphatase type 2/haloperoxidase"/>
    <property type="match status" value="1"/>
</dbReference>
<evidence type="ECO:0000259" key="2">
    <source>
        <dbReference type="SMART" id="SM00014"/>
    </source>
</evidence>
<feature type="domain" description="Phosphatidic acid phosphatase type 2/haloperoxidase" evidence="2">
    <location>
        <begin position="58"/>
        <end position="166"/>
    </location>
</feature>
<feature type="transmembrane region" description="Helical" evidence="1">
    <location>
        <begin position="100"/>
        <end position="119"/>
    </location>
</feature>
<protein>
    <submittedName>
        <fullName evidence="3">Phosphatase PAP2 family protein</fullName>
    </submittedName>
</protein>
<keyword evidence="1" id="KW-1133">Transmembrane helix</keyword>
<dbReference type="RefSeq" id="WP_252917534.1">
    <property type="nucleotide sequence ID" value="NZ_JAAAML010000005.1"/>
</dbReference>
<evidence type="ECO:0000313" key="4">
    <source>
        <dbReference type="Proteomes" id="UP001320715"/>
    </source>
</evidence>
<keyword evidence="1" id="KW-0812">Transmembrane</keyword>
<evidence type="ECO:0000313" key="3">
    <source>
        <dbReference type="EMBL" id="MCO6410903.1"/>
    </source>
</evidence>
<organism evidence="3 4">
    <name type="scientific">Hoeflea alexandrii</name>
    <dbReference type="NCBI Taxonomy" id="288436"/>
    <lineage>
        <taxon>Bacteria</taxon>
        <taxon>Pseudomonadati</taxon>
        <taxon>Pseudomonadota</taxon>
        <taxon>Alphaproteobacteria</taxon>
        <taxon>Hyphomicrobiales</taxon>
        <taxon>Rhizobiaceae</taxon>
        <taxon>Hoeflea</taxon>
    </lineage>
</organism>
<dbReference type="EMBL" id="JAAAML010000005">
    <property type="protein sequence ID" value="MCO6410903.1"/>
    <property type="molecule type" value="Genomic_DNA"/>
</dbReference>
<dbReference type="PANTHER" id="PTHR14969">
    <property type="entry name" value="SPHINGOSINE-1-PHOSPHATE PHOSPHOHYDROLASE"/>
    <property type="match status" value="1"/>
</dbReference>
<comment type="caution">
    <text evidence="3">The sequence shown here is derived from an EMBL/GenBank/DDBJ whole genome shotgun (WGS) entry which is preliminary data.</text>
</comment>
<dbReference type="Pfam" id="PF01569">
    <property type="entry name" value="PAP2"/>
    <property type="match status" value="1"/>
</dbReference>
<dbReference type="PANTHER" id="PTHR14969:SF13">
    <property type="entry name" value="AT30094P"/>
    <property type="match status" value="1"/>
</dbReference>
<dbReference type="InterPro" id="IPR000326">
    <property type="entry name" value="PAP2/HPO"/>
</dbReference>
<keyword evidence="1" id="KW-0472">Membrane</keyword>
<dbReference type="SUPFAM" id="SSF48317">
    <property type="entry name" value="Acid phosphatase/Vanadium-dependent haloperoxidase"/>
    <property type="match status" value="1"/>
</dbReference>
<feature type="transmembrane region" description="Helical" evidence="1">
    <location>
        <begin position="25"/>
        <end position="46"/>
    </location>
</feature>
<reference evidence="3 4" key="1">
    <citation type="submission" date="2020-01" db="EMBL/GenBank/DDBJ databases">
        <title>Genomes of bacteria type strains.</title>
        <authorList>
            <person name="Chen J."/>
            <person name="Zhu S."/>
            <person name="Yang J."/>
        </authorList>
    </citation>
    <scope>NUCLEOTIDE SEQUENCE [LARGE SCALE GENOMIC DNA]</scope>
    <source>
        <strain evidence="3 4">DSM 16655</strain>
    </source>
</reference>
<evidence type="ECO:0000256" key="1">
    <source>
        <dbReference type="SAM" id="Phobius"/>
    </source>
</evidence>
<feature type="transmembrane region" description="Helical" evidence="1">
    <location>
        <begin position="126"/>
        <end position="145"/>
    </location>
</feature>
<keyword evidence="4" id="KW-1185">Reference proteome</keyword>
<dbReference type="SMART" id="SM00014">
    <property type="entry name" value="acidPPc"/>
    <property type="match status" value="1"/>
</dbReference>